<name>A0AA40B708_9PEZI</name>
<dbReference type="Proteomes" id="UP001172101">
    <property type="component" value="Unassembled WGS sequence"/>
</dbReference>
<dbReference type="SUPFAM" id="SSF55729">
    <property type="entry name" value="Acyl-CoA N-acyltransferases (Nat)"/>
    <property type="match status" value="1"/>
</dbReference>
<comment type="caution">
    <text evidence="2">The sequence shown here is derived from an EMBL/GenBank/DDBJ whole genome shotgun (WGS) entry which is preliminary data.</text>
</comment>
<dbReference type="InterPro" id="IPR016181">
    <property type="entry name" value="Acyl_CoA_acyltransferase"/>
</dbReference>
<evidence type="ECO:0000259" key="1">
    <source>
        <dbReference type="PROSITE" id="PS51186"/>
    </source>
</evidence>
<organism evidence="2 3">
    <name type="scientific">Lasiosphaeria miniovina</name>
    <dbReference type="NCBI Taxonomy" id="1954250"/>
    <lineage>
        <taxon>Eukaryota</taxon>
        <taxon>Fungi</taxon>
        <taxon>Dikarya</taxon>
        <taxon>Ascomycota</taxon>
        <taxon>Pezizomycotina</taxon>
        <taxon>Sordariomycetes</taxon>
        <taxon>Sordariomycetidae</taxon>
        <taxon>Sordariales</taxon>
        <taxon>Lasiosphaeriaceae</taxon>
        <taxon>Lasiosphaeria</taxon>
    </lineage>
</organism>
<feature type="domain" description="N-acetyltransferase" evidence="1">
    <location>
        <begin position="103"/>
        <end position="237"/>
    </location>
</feature>
<dbReference type="Pfam" id="PF00583">
    <property type="entry name" value="Acetyltransf_1"/>
    <property type="match status" value="1"/>
</dbReference>
<keyword evidence="3" id="KW-1185">Reference proteome</keyword>
<dbReference type="PANTHER" id="PTHR42791">
    <property type="entry name" value="GNAT FAMILY ACETYLTRANSFERASE"/>
    <property type="match status" value="1"/>
</dbReference>
<dbReference type="Gene3D" id="3.40.630.30">
    <property type="match status" value="1"/>
</dbReference>
<dbReference type="RefSeq" id="XP_060301717.1">
    <property type="nucleotide sequence ID" value="XM_060445044.1"/>
</dbReference>
<dbReference type="EMBL" id="JAUIRO010000002">
    <property type="protein sequence ID" value="KAK0728862.1"/>
    <property type="molecule type" value="Genomic_DNA"/>
</dbReference>
<evidence type="ECO:0000313" key="3">
    <source>
        <dbReference type="Proteomes" id="UP001172101"/>
    </source>
</evidence>
<proteinExistence type="predicted"/>
<dbReference type="InterPro" id="IPR000182">
    <property type="entry name" value="GNAT_dom"/>
</dbReference>
<dbReference type="AlphaFoldDB" id="A0AA40B708"/>
<evidence type="ECO:0000313" key="2">
    <source>
        <dbReference type="EMBL" id="KAK0728862.1"/>
    </source>
</evidence>
<dbReference type="CDD" id="cd04301">
    <property type="entry name" value="NAT_SF"/>
    <property type="match status" value="1"/>
</dbReference>
<dbReference type="GeneID" id="85328314"/>
<dbReference type="InterPro" id="IPR052523">
    <property type="entry name" value="Trichothecene_AcTrans"/>
</dbReference>
<dbReference type="PANTHER" id="PTHR42791:SF2">
    <property type="entry name" value="N-ACETYLTRANSFERASE DOMAIN-CONTAINING PROTEIN"/>
    <property type="match status" value="1"/>
</dbReference>
<dbReference type="GO" id="GO:0016747">
    <property type="term" value="F:acyltransferase activity, transferring groups other than amino-acyl groups"/>
    <property type="evidence" value="ECO:0007669"/>
    <property type="project" value="InterPro"/>
</dbReference>
<reference evidence="2" key="1">
    <citation type="submission" date="2023-06" db="EMBL/GenBank/DDBJ databases">
        <title>Genome-scale phylogeny and comparative genomics of the fungal order Sordariales.</title>
        <authorList>
            <consortium name="Lawrence Berkeley National Laboratory"/>
            <person name="Hensen N."/>
            <person name="Bonometti L."/>
            <person name="Westerberg I."/>
            <person name="Brannstrom I.O."/>
            <person name="Guillou S."/>
            <person name="Cros-Aarteil S."/>
            <person name="Calhoun S."/>
            <person name="Haridas S."/>
            <person name="Kuo A."/>
            <person name="Mondo S."/>
            <person name="Pangilinan J."/>
            <person name="Riley R."/>
            <person name="LaButti K."/>
            <person name="Andreopoulos B."/>
            <person name="Lipzen A."/>
            <person name="Chen C."/>
            <person name="Yanf M."/>
            <person name="Daum C."/>
            <person name="Ng V."/>
            <person name="Clum A."/>
            <person name="Steindorff A."/>
            <person name="Ohm R."/>
            <person name="Martin F."/>
            <person name="Silar P."/>
            <person name="Natvig D."/>
            <person name="Lalanne C."/>
            <person name="Gautier V."/>
            <person name="Ament-velasquez S.L."/>
            <person name="Kruys A."/>
            <person name="Hutchinson M.I."/>
            <person name="Powell A.J."/>
            <person name="Barry K."/>
            <person name="Miller A.N."/>
            <person name="Grigoriev I.V."/>
            <person name="Debuchy R."/>
            <person name="Gladieux P."/>
            <person name="Thoren M.H."/>
            <person name="Johannesson H."/>
        </authorList>
    </citation>
    <scope>NUCLEOTIDE SEQUENCE</scope>
    <source>
        <strain evidence="2">SMH2392-1A</strain>
    </source>
</reference>
<sequence>MAYRVVPCRLGDAEAIAVNNMTAFWDDITWRLTWMPWKDSEGIEHPGVPLEELVARGKRRYPWNLLKNRTEVRETKAVDENGKLVGFARWVMPEAHTNAWLDAQVPDASVEERDRLRELHASTTWNWRKDMNPIDDPVDKRLEKFKDECKGYMRKSAKLDFLAVHPDNARKGIATVLVRKGMQVAEELGIGIFMLAFNCGLNVYTRLGFQLVDQIIQDDTVYGGEGNYARYYLCLDPARKLDGEGNPEPALPEENGGDKEL</sequence>
<protein>
    <recommendedName>
        <fullName evidence="1">N-acetyltransferase domain-containing protein</fullName>
    </recommendedName>
</protein>
<accession>A0AA40B708</accession>
<dbReference type="PROSITE" id="PS51186">
    <property type="entry name" value="GNAT"/>
    <property type="match status" value="1"/>
</dbReference>
<gene>
    <name evidence="2" type="ORF">B0T26DRAFT_749024</name>
</gene>